<evidence type="ECO:0000313" key="2">
    <source>
        <dbReference type="EMBL" id="AHC24698.1"/>
    </source>
</evidence>
<name>V5XA49_MYCNE</name>
<reference evidence="2 3" key="1">
    <citation type="journal article" date="2014" name="Genome Announc.">
        <title>Complete Genome Sequence of Sterol-Transforming Mycobacterium neoaurum Strain VKM Ac-1815D.</title>
        <authorList>
            <person name="Shtratnikova V.Y."/>
            <person name="Bragin E.Y."/>
            <person name="Dovbnya D.V."/>
            <person name="Pekov Y.A."/>
            <person name="Schelkunov M.I."/>
            <person name="Strizhov N."/>
            <person name="Ivashina T.V."/>
            <person name="Ashapkin V.V."/>
            <person name="Donova M.V."/>
        </authorList>
    </citation>
    <scope>NUCLEOTIDE SEQUENCE [LARGE SCALE GENOMIC DNA]</scope>
    <source>
        <strain evidence="2 3">VKM Ac-1815D</strain>
    </source>
</reference>
<evidence type="ECO:0000256" key="1">
    <source>
        <dbReference type="SAM" id="MobiDB-lite"/>
    </source>
</evidence>
<keyword evidence="3" id="KW-1185">Reference proteome</keyword>
<dbReference type="Proteomes" id="UP000018763">
    <property type="component" value="Chromosome"/>
</dbReference>
<gene>
    <name evidence="2" type="ORF">D174_08915</name>
</gene>
<organism evidence="2 3">
    <name type="scientific">Mycolicibacterium neoaurum VKM Ac-1815D</name>
    <dbReference type="NCBI Taxonomy" id="700508"/>
    <lineage>
        <taxon>Bacteria</taxon>
        <taxon>Bacillati</taxon>
        <taxon>Actinomycetota</taxon>
        <taxon>Actinomycetes</taxon>
        <taxon>Mycobacteriales</taxon>
        <taxon>Mycobacteriaceae</taxon>
        <taxon>Mycolicibacterium</taxon>
    </lineage>
</organism>
<dbReference type="AlphaFoldDB" id="V5XA49"/>
<feature type="region of interest" description="Disordered" evidence="1">
    <location>
        <begin position="1"/>
        <end position="81"/>
    </location>
</feature>
<accession>V5XA49</accession>
<sequence length="81" mass="8747">MSQLPYPGGMTSEDGDAGSELPLPPAPPRRFGQLPDLAITDDFDEPLPPTEAAVWEEPDPADEDISAALDDDDWPITEADR</sequence>
<dbReference type="EMBL" id="CP006936">
    <property type="protein sequence ID" value="AHC24698.1"/>
    <property type="molecule type" value="Genomic_DNA"/>
</dbReference>
<protein>
    <submittedName>
        <fullName evidence="2">Uncharacterized protein</fullName>
    </submittedName>
</protein>
<evidence type="ECO:0000313" key="3">
    <source>
        <dbReference type="Proteomes" id="UP000018763"/>
    </source>
</evidence>
<proteinExistence type="predicted"/>
<feature type="compositionally biased region" description="Acidic residues" evidence="1">
    <location>
        <begin position="54"/>
        <end position="75"/>
    </location>
</feature>